<organism evidence="2 3">
    <name type="scientific">Vreelandella hamiltonii</name>
    <dbReference type="NCBI Taxonomy" id="502829"/>
    <lineage>
        <taxon>Bacteria</taxon>
        <taxon>Pseudomonadati</taxon>
        <taxon>Pseudomonadota</taxon>
        <taxon>Gammaproteobacteria</taxon>
        <taxon>Oceanospirillales</taxon>
        <taxon>Halomonadaceae</taxon>
        <taxon>Vreelandella</taxon>
    </lineage>
</organism>
<comment type="caution">
    <text evidence="2">The sequence shown here is derived from an EMBL/GenBank/DDBJ whole genome shotgun (WGS) entry which is preliminary data.</text>
</comment>
<evidence type="ECO:0000313" key="2">
    <source>
        <dbReference type="EMBL" id="GGW29288.1"/>
    </source>
</evidence>
<evidence type="ECO:0000313" key="3">
    <source>
        <dbReference type="Proteomes" id="UP000623776"/>
    </source>
</evidence>
<feature type="region of interest" description="Disordered" evidence="1">
    <location>
        <begin position="1"/>
        <end position="39"/>
    </location>
</feature>
<reference evidence="3" key="1">
    <citation type="journal article" date="2019" name="Int. J. Syst. Evol. Microbiol.">
        <title>The Global Catalogue of Microorganisms (GCM) 10K type strain sequencing project: providing services to taxonomists for standard genome sequencing and annotation.</title>
        <authorList>
            <consortium name="The Broad Institute Genomics Platform"/>
            <consortium name="The Broad Institute Genome Sequencing Center for Infectious Disease"/>
            <person name="Wu L."/>
            <person name="Ma J."/>
        </authorList>
    </citation>
    <scope>NUCLEOTIDE SEQUENCE [LARGE SCALE GENOMIC DNA]</scope>
    <source>
        <strain evidence="3">KCTC 22154</strain>
    </source>
</reference>
<dbReference type="AlphaFoldDB" id="A0A8H9I3Y3"/>
<dbReference type="EMBL" id="BMXN01000011">
    <property type="protein sequence ID" value="GGW29288.1"/>
    <property type="molecule type" value="Genomic_DNA"/>
</dbReference>
<gene>
    <name evidence="2" type="ORF">GCM10007157_21810</name>
</gene>
<keyword evidence="3" id="KW-1185">Reference proteome</keyword>
<name>A0A8H9I3Y3_9GAMM</name>
<sequence length="80" mass="8739">MVTAAIPVSEEVRSSGPAAAKAKEGKRVKQRAVNNQAARREECRAARALGGFMASGPGRVREYRHDNKHTNYVLQRSDCA</sequence>
<protein>
    <submittedName>
        <fullName evidence="2">Uncharacterized protein</fullName>
    </submittedName>
</protein>
<proteinExistence type="predicted"/>
<dbReference type="Proteomes" id="UP000623776">
    <property type="component" value="Unassembled WGS sequence"/>
</dbReference>
<accession>A0A8H9I3Y3</accession>
<evidence type="ECO:0000256" key="1">
    <source>
        <dbReference type="SAM" id="MobiDB-lite"/>
    </source>
</evidence>